<comment type="caution">
    <text evidence="1">The sequence shown here is derived from an EMBL/GenBank/DDBJ whole genome shotgun (WGS) entry which is preliminary data.</text>
</comment>
<reference evidence="1 2" key="1">
    <citation type="journal article" date="2017" name="ISME J.">
        <title>Grape pomace compost harbors organohalide-respiring Dehalogenimonas species with novel reductive dehalogenase genes.</title>
        <authorList>
            <person name="Yang Y."/>
            <person name="Higgins S.A."/>
            <person name="Yan J."/>
            <person name="Simsir B."/>
            <person name="Chourey K."/>
            <person name="Iyer R."/>
            <person name="Hettich R.L."/>
            <person name="Baldwin B."/>
            <person name="Ogles D.M."/>
            <person name="Loffler F.E."/>
        </authorList>
    </citation>
    <scope>NUCLEOTIDE SEQUENCE [LARGE SCALE GENOMIC DNA]</scope>
    <source>
        <strain evidence="1 2">GP</strain>
    </source>
</reference>
<evidence type="ECO:0000313" key="1">
    <source>
        <dbReference type="EMBL" id="PPD57699.1"/>
    </source>
</evidence>
<dbReference type="OrthoDB" id="1059559at2"/>
<dbReference type="AlphaFoldDB" id="A0A2P5P5Z5"/>
<dbReference type="RefSeq" id="WP_102330710.1">
    <property type="nucleotide sequence ID" value="NZ_CP058566.2"/>
</dbReference>
<dbReference type="Proteomes" id="UP000235653">
    <property type="component" value="Unassembled WGS sequence"/>
</dbReference>
<name>A0A2P5P5Z5_9CHLR</name>
<keyword evidence="2" id="KW-1185">Reference proteome</keyword>
<dbReference type="EMBL" id="JQAN02000011">
    <property type="protein sequence ID" value="PPD57699.1"/>
    <property type="molecule type" value="Genomic_DNA"/>
</dbReference>
<organism evidence="1 2">
    <name type="scientific">Dehalogenimonas etheniformans</name>
    <dbReference type="NCBI Taxonomy" id="1536648"/>
    <lineage>
        <taxon>Bacteria</taxon>
        <taxon>Bacillati</taxon>
        <taxon>Chloroflexota</taxon>
        <taxon>Dehalococcoidia</taxon>
        <taxon>Dehalococcoidales</taxon>
        <taxon>Dehalococcoidaceae</taxon>
        <taxon>Dehalogenimonas</taxon>
    </lineage>
</organism>
<accession>A0A2P5P5Z5</accession>
<sequence length="82" mass="9858">MDIFSKIARVAKVTIDEINKPESYVKGDSFENYVRHRLFVKDRYDLIQKTHTFNTNKDDYIENTKEPDFKFRSIKTGEEFFV</sequence>
<evidence type="ECO:0000313" key="2">
    <source>
        <dbReference type="Proteomes" id="UP000235653"/>
    </source>
</evidence>
<proteinExistence type="predicted"/>
<gene>
    <name evidence="1" type="ORF">JP09_008135</name>
</gene>
<protein>
    <submittedName>
        <fullName evidence="1">Uncharacterized protein</fullName>
    </submittedName>
</protein>